<reference evidence="1 2" key="1">
    <citation type="submission" date="2016-07" db="EMBL/GenBank/DDBJ databases">
        <title>Pervasive Adenine N6-methylation of Active Genes in Fungi.</title>
        <authorList>
            <consortium name="DOE Joint Genome Institute"/>
            <person name="Mondo S.J."/>
            <person name="Dannebaum R.O."/>
            <person name="Kuo R.C."/>
            <person name="Labutti K."/>
            <person name="Haridas S."/>
            <person name="Kuo A."/>
            <person name="Salamov A."/>
            <person name="Ahrendt S.R."/>
            <person name="Lipzen A."/>
            <person name="Sullivan W."/>
            <person name="Andreopoulos W.B."/>
            <person name="Clum A."/>
            <person name="Lindquist E."/>
            <person name="Daum C."/>
            <person name="Ramamoorthy G.K."/>
            <person name="Gryganskyi A."/>
            <person name="Culley D."/>
            <person name="Magnuson J.K."/>
            <person name="James T.Y."/>
            <person name="O'Malley M.A."/>
            <person name="Stajich J.E."/>
            <person name="Spatafora J.W."/>
            <person name="Visel A."/>
            <person name="Grigoriev I.V."/>
        </authorList>
    </citation>
    <scope>NUCLEOTIDE SEQUENCE [LARGE SCALE GENOMIC DNA]</scope>
    <source>
        <strain evidence="1 2">NRRL 3116</strain>
    </source>
</reference>
<dbReference type="PANTHER" id="PTHR38926">
    <property type="entry name" value="F-BOX DOMAIN CONTAINING PROTEIN, EXPRESSED"/>
    <property type="match status" value="1"/>
</dbReference>
<dbReference type="AlphaFoldDB" id="A0A1Y2GET4"/>
<proteinExistence type="predicted"/>
<organism evidence="1 2">
    <name type="scientific">Lobosporangium transversale</name>
    <dbReference type="NCBI Taxonomy" id="64571"/>
    <lineage>
        <taxon>Eukaryota</taxon>
        <taxon>Fungi</taxon>
        <taxon>Fungi incertae sedis</taxon>
        <taxon>Mucoromycota</taxon>
        <taxon>Mortierellomycotina</taxon>
        <taxon>Mortierellomycetes</taxon>
        <taxon>Mortierellales</taxon>
        <taxon>Mortierellaceae</taxon>
        <taxon>Lobosporangium</taxon>
    </lineage>
</organism>
<dbReference type="OrthoDB" id="550575at2759"/>
<dbReference type="SUPFAM" id="SSF52047">
    <property type="entry name" value="RNI-like"/>
    <property type="match status" value="1"/>
</dbReference>
<dbReference type="InterPro" id="IPR032675">
    <property type="entry name" value="LRR_dom_sf"/>
</dbReference>
<dbReference type="EMBL" id="MCFF01000036">
    <property type="protein sequence ID" value="ORZ08811.1"/>
    <property type="molecule type" value="Genomic_DNA"/>
</dbReference>
<evidence type="ECO:0000313" key="2">
    <source>
        <dbReference type="Proteomes" id="UP000193648"/>
    </source>
</evidence>
<sequence length="520" mass="60060">MPNLDELISLPELFEPLAQYLERPSIVSCIRVSKRWHRSFFPVLWRTIGRQLPEDFSKHGHLVQKLDLSIDSWSSSQYLSISKYCTHLRDLRLDFFTEPTPDGVSHFFRPEPENGFVGNHTKTLEIKFCKTFPLGLVVPWISYVKSTGYLQNLQHFRIGSGQSSSPGQHVRMKDMIEFLHLFPSLKTLRLQDVPLIELSLGSPQGFETEEAEISNLEELEFIPHDYQALSRVLQRTPHLRRLCIQMLYDPEILPLIQRLCSELETFQFRDIWKTEDRRMGGRRMEGPEPDWSLFLSAYPGMQALLFSNTIVSDQTAYTIATTCRNLKSLKVYRGTKISTDGLLKILKSCPSLQILHCMTNSYTGDLFSETNPWVCYESLEELKVFNVFLKEPEENIAFRTRIRELKRLELLSISGKGFKIESLVSKEDVSMVQSQLHETSTAASAPPETTPMLTTEATQWRLGVIVMPSLEDGPITMLQLRTILTTMPRVQSINFNSAYSRDAMIWLQQYRPYLEIGFLW</sequence>
<dbReference type="Proteomes" id="UP000193648">
    <property type="component" value="Unassembled WGS sequence"/>
</dbReference>
<dbReference type="PANTHER" id="PTHR38926:SF5">
    <property type="entry name" value="F-BOX AND LEUCINE-RICH REPEAT PROTEIN 6"/>
    <property type="match status" value="1"/>
</dbReference>
<evidence type="ECO:0000313" key="1">
    <source>
        <dbReference type="EMBL" id="ORZ08811.1"/>
    </source>
</evidence>
<dbReference type="GeneID" id="33567011"/>
<accession>A0A1Y2GET4</accession>
<name>A0A1Y2GET4_9FUNG</name>
<keyword evidence="2" id="KW-1185">Reference proteome</keyword>
<dbReference type="InParanoid" id="A0A1Y2GET4"/>
<protein>
    <recommendedName>
        <fullName evidence="3">F-box domain-containing protein</fullName>
    </recommendedName>
</protein>
<dbReference type="Gene3D" id="3.80.10.10">
    <property type="entry name" value="Ribonuclease Inhibitor"/>
    <property type="match status" value="1"/>
</dbReference>
<evidence type="ECO:0008006" key="3">
    <source>
        <dbReference type="Google" id="ProtNLM"/>
    </source>
</evidence>
<gene>
    <name evidence="1" type="ORF">BCR41DRAFT_359062</name>
</gene>
<comment type="caution">
    <text evidence="1">The sequence shown here is derived from an EMBL/GenBank/DDBJ whole genome shotgun (WGS) entry which is preliminary data.</text>
</comment>
<dbReference type="RefSeq" id="XP_021878594.1">
    <property type="nucleotide sequence ID" value="XM_022025167.1"/>
</dbReference>